<dbReference type="SUPFAM" id="SSF64356">
    <property type="entry name" value="SNARE-like"/>
    <property type="match status" value="1"/>
</dbReference>
<dbReference type="GO" id="GO:0030131">
    <property type="term" value="C:clathrin adaptor complex"/>
    <property type="evidence" value="ECO:0007669"/>
    <property type="project" value="InterPro"/>
</dbReference>
<dbReference type="Gene3D" id="2.60.40.1170">
    <property type="entry name" value="Mu homology domain, subdomain B"/>
    <property type="match status" value="1"/>
</dbReference>
<feature type="region of interest" description="Disordered" evidence="5">
    <location>
        <begin position="223"/>
        <end position="242"/>
    </location>
</feature>
<dbReference type="PANTHER" id="PTHR10529">
    <property type="entry name" value="AP COMPLEX SUBUNIT MU"/>
    <property type="match status" value="1"/>
</dbReference>
<dbReference type="Pfam" id="PF01217">
    <property type="entry name" value="Clat_adaptor_s"/>
    <property type="match status" value="1"/>
</dbReference>
<dbReference type="InterPro" id="IPR011012">
    <property type="entry name" value="Longin-like_dom_sf"/>
</dbReference>
<reference evidence="8" key="1">
    <citation type="submission" date="2021-01" db="EMBL/GenBank/DDBJ databases">
        <authorList>
            <person name="Corre E."/>
            <person name="Pelletier E."/>
            <person name="Niang G."/>
            <person name="Scheremetjew M."/>
            <person name="Finn R."/>
            <person name="Kale V."/>
            <person name="Holt S."/>
            <person name="Cochrane G."/>
            <person name="Meng A."/>
            <person name="Brown T."/>
            <person name="Cohen L."/>
        </authorList>
    </citation>
    <scope>NUCLEOTIDE SEQUENCE</scope>
    <source>
        <strain evidence="8">UTEX LB 2760</strain>
    </source>
</reference>
<protein>
    <recommendedName>
        <fullName evidence="9">MHD domain-containing protein</fullName>
    </recommendedName>
</protein>
<dbReference type="Gene3D" id="3.30.450.60">
    <property type="match status" value="1"/>
</dbReference>
<dbReference type="AlphaFoldDB" id="A0A7S0BPA5"/>
<evidence type="ECO:0000256" key="3">
    <source>
        <dbReference type="ARBA" id="ARBA00022927"/>
    </source>
</evidence>
<dbReference type="GO" id="GO:0006886">
    <property type="term" value="P:intracellular protein transport"/>
    <property type="evidence" value="ECO:0007669"/>
    <property type="project" value="InterPro"/>
</dbReference>
<evidence type="ECO:0000256" key="2">
    <source>
        <dbReference type="ARBA" id="ARBA00022448"/>
    </source>
</evidence>
<dbReference type="EMBL" id="HBEK01017773">
    <property type="protein sequence ID" value="CAD8399699.1"/>
    <property type="molecule type" value="Transcribed_RNA"/>
</dbReference>
<keyword evidence="4" id="KW-0472">Membrane</keyword>
<dbReference type="InterPro" id="IPR022775">
    <property type="entry name" value="AP_mu_sigma_su"/>
</dbReference>
<name>A0A7S0BPA5_9RHOD</name>
<organism evidence="8">
    <name type="scientific">Rhodosorus marinus</name>
    <dbReference type="NCBI Taxonomy" id="101924"/>
    <lineage>
        <taxon>Eukaryota</taxon>
        <taxon>Rhodophyta</taxon>
        <taxon>Stylonematophyceae</taxon>
        <taxon>Stylonematales</taxon>
        <taxon>Stylonemataceae</taxon>
        <taxon>Rhodosorus</taxon>
    </lineage>
</organism>
<dbReference type="InterPro" id="IPR036168">
    <property type="entry name" value="AP2_Mu_C_sf"/>
</dbReference>
<accession>A0A7S0BPA5</accession>
<keyword evidence="3" id="KW-0653">Protein transport</keyword>
<dbReference type="PRINTS" id="PR00314">
    <property type="entry name" value="CLATHRINADPT"/>
</dbReference>
<feature type="domain" description="MHD" evidence="6">
    <location>
        <begin position="165"/>
        <end position="202"/>
    </location>
</feature>
<dbReference type="InterPro" id="IPR001392">
    <property type="entry name" value="Clathrin_mu"/>
</dbReference>
<dbReference type="GO" id="GO:0012505">
    <property type="term" value="C:endomembrane system"/>
    <property type="evidence" value="ECO:0007669"/>
    <property type="project" value="UniProtKB-SubCell"/>
</dbReference>
<comment type="subcellular location">
    <subcellularLocation>
        <location evidence="1">Endomembrane system</location>
    </subcellularLocation>
</comment>
<evidence type="ECO:0000259" key="7">
    <source>
        <dbReference type="Pfam" id="PF01217"/>
    </source>
</evidence>
<gene>
    <name evidence="8" type="ORF">RMAR0315_LOCUS9692</name>
</gene>
<dbReference type="FunFam" id="3.30.450.60:FF:000002">
    <property type="entry name" value="AP-2 complex subunit mu, putative"/>
    <property type="match status" value="1"/>
</dbReference>
<evidence type="ECO:0000256" key="1">
    <source>
        <dbReference type="ARBA" id="ARBA00004308"/>
    </source>
</evidence>
<sequence length="242" mass="27226">MINSLFILNGNGEVIIEKHYRGNTKRVERELLWAEVLKARTPQDVPPVLSTTNGVIIHIHKNNLFFVASVRRDVMPLVVVEFLMRVADIFVDYFGELNENAIKDNFITVYELLDEMLDNELPLNMEPSILKELVKPPDPIAKMIETVTGDSRSNTELPQSSLTNVPWRRRGIRYMQHEIFVDIVEEIDALVSRSGKTVQMQVCHPSQSLQTSLESSACRTVVSSPRPASGGTRGSSSAKFCS</sequence>
<evidence type="ECO:0008006" key="9">
    <source>
        <dbReference type="Google" id="ProtNLM"/>
    </source>
</evidence>
<dbReference type="SUPFAM" id="SSF49447">
    <property type="entry name" value="Second domain of Mu2 adaptin subunit (ap50) of ap2 adaptor"/>
    <property type="match status" value="1"/>
</dbReference>
<evidence type="ECO:0000256" key="5">
    <source>
        <dbReference type="SAM" id="MobiDB-lite"/>
    </source>
</evidence>
<dbReference type="InterPro" id="IPR050431">
    <property type="entry name" value="Adaptor_comp_med_subunit"/>
</dbReference>
<dbReference type="InterPro" id="IPR028565">
    <property type="entry name" value="MHD"/>
</dbReference>
<dbReference type="GO" id="GO:0016192">
    <property type="term" value="P:vesicle-mediated transport"/>
    <property type="evidence" value="ECO:0007669"/>
    <property type="project" value="InterPro"/>
</dbReference>
<dbReference type="Pfam" id="PF00928">
    <property type="entry name" value="Adap_comp_sub"/>
    <property type="match status" value="1"/>
</dbReference>
<proteinExistence type="predicted"/>
<dbReference type="CDD" id="cd14837">
    <property type="entry name" value="AP3_Mu_N"/>
    <property type="match status" value="1"/>
</dbReference>
<evidence type="ECO:0000256" key="4">
    <source>
        <dbReference type="ARBA" id="ARBA00023136"/>
    </source>
</evidence>
<keyword evidence="2" id="KW-0813">Transport</keyword>
<evidence type="ECO:0000313" key="8">
    <source>
        <dbReference type="EMBL" id="CAD8399699.1"/>
    </source>
</evidence>
<feature type="domain" description="AP complex mu/sigma subunit" evidence="7">
    <location>
        <begin position="1"/>
        <end position="118"/>
    </location>
</feature>
<evidence type="ECO:0000259" key="6">
    <source>
        <dbReference type="Pfam" id="PF00928"/>
    </source>
</evidence>